<dbReference type="GeneID" id="17324679"/>
<dbReference type="RefSeq" id="XP_005716975.1">
    <property type="nucleotide sequence ID" value="XM_005716918.1"/>
</dbReference>
<sequence>MLVLQFCLDSSLSFSRAIHYLPIMAQETEIAAKDIHVGITWFLVRVRIVKRGHKRNVHILRLSRVRKEHSFVISIRQGGNAIAPASFPSLNLVTHVLGGFLQFLHRFV</sequence>
<dbReference type="AlphaFoldDB" id="R7QI60"/>
<evidence type="ECO:0000313" key="2">
    <source>
        <dbReference type="Proteomes" id="UP000012073"/>
    </source>
</evidence>
<proteinExistence type="predicted"/>
<dbReference type="Proteomes" id="UP000012073">
    <property type="component" value="Unassembled WGS sequence"/>
</dbReference>
<gene>
    <name evidence="1" type="ORF">CHC_T00005116001</name>
</gene>
<evidence type="ECO:0000313" key="1">
    <source>
        <dbReference type="EMBL" id="CDF37156.1"/>
    </source>
</evidence>
<organism evidence="1 2">
    <name type="scientific">Chondrus crispus</name>
    <name type="common">Carrageen Irish moss</name>
    <name type="synonym">Polymorpha crispa</name>
    <dbReference type="NCBI Taxonomy" id="2769"/>
    <lineage>
        <taxon>Eukaryota</taxon>
        <taxon>Rhodophyta</taxon>
        <taxon>Florideophyceae</taxon>
        <taxon>Rhodymeniophycidae</taxon>
        <taxon>Gigartinales</taxon>
        <taxon>Gigartinaceae</taxon>
        <taxon>Chondrus</taxon>
    </lineage>
</organism>
<keyword evidence="2" id="KW-1185">Reference proteome</keyword>
<dbReference type="EMBL" id="HG001818">
    <property type="protein sequence ID" value="CDF37156.1"/>
    <property type="molecule type" value="Genomic_DNA"/>
</dbReference>
<name>R7QI60_CHOCR</name>
<accession>R7QI60</accession>
<dbReference type="KEGG" id="ccp:CHC_T00005116001"/>
<reference evidence="2" key="1">
    <citation type="journal article" date="2013" name="Proc. Natl. Acad. Sci. U.S.A.">
        <title>Genome structure and metabolic features in the red seaweed Chondrus crispus shed light on evolution of the Archaeplastida.</title>
        <authorList>
            <person name="Collen J."/>
            <person name="Porcel B."/>
            <person name="Carre W."/>
            <person name="Ball S.G."/>
            <person name="Chaparro C."/>
            <person name="Tonon T."/>
            <person name="Barbeyron T."/>
            <person name="Michel G."/>
            <person name="Noel B."/>
            <person name="Valentin K."/>
            <person name="Elias M."/>
            <person name="Artiguenave F."/>
            <person name="Arun A."/>
            <person name="Aury J.M."/>
            <person name="Barbosa-Neto J.F."/>
            <person name="Bothwell J.H."/>
            <person name="Bouget F.Y."/>
            <person name="Brillet L."/>
            <person name="Cabello-Hurtado F."/>
            <person name="Capella-Gutierrez S."/>
            <person name="Charrier B."/>
            <person name="Cladiere L."/>
            <person name="Cock J.M."/>
            <person name="Coelho S.M."/>
            <person name="Colleoni C."/>
            <person name="Czjzek M."/>
            <person name="Da Silva C."/>
            <person name="Delage L."/>
            <person name="Denoeud F."/>
            <person name="Deschamps P."/>
            <person name="Dittami S.M."/>
            <person name="Gabaldon T."/>
            <person name="Gachon C.M."/>
            <person name="Groisillier A."/>
            <person name="Herve C."/>
            <person name="Jabbari K."/>
            <person name="Katinka M."/>
            <person name="Kloareg B."/>
            <person name="Kowalczyk N."/>
            <person name="Labadie K."/>
            <person name="Leblanc C."/>
            <person name="Lopez P.J."/>
            <person name="McLachlan D.H."/>
            <person name="Meslet-Cladiere L."/>
            <person name="Moustafa A."/>
            <person name="Nehr Z."/>
            <person name="Nyvall Collen P."/>
            <person name="Panaud O."/>
            <person name="Partensky F."/>
            <person name="Poulain J."/>
            <person name="Rensing S.A."/>
            <person name="Rousvoal S."/>
            <person name="Samson G."/>
            <person name="Symeonidi A."/>
            <person name="Weissenbach J."/>
            <person name="Zambounis A."/>
            <person name="Wincker P."/>
            <person name="Boyen C."/>
        </authorList>
    </citation>
    <scope>NUCLEOTIDE SEQUENCE [LARGE SCALE GENOMIC DNA]</scope>
    <source>
        <strain evidence="2">cv. Stackhouse</strain>
    </source>
</reference>
<protein>
    <submittedName>
        <fullName evidence="1">Uncharacterized protein</fullName>
    </submittedName>
</protein>
<dbReference type="Gramene" id="CDF37156">
    <property type="protein sequence ID" value="CDF37156"/>
    <property type="gene ID" value="CHC_T00005116001"/>
</dbReference>